<evidence type="ECO:0000256" key="12">
    <source>
        <dbReference type="ARBA" id="ARBA00022989"/>
    </source>
</evidence>
<dbReference type="RefSeq" id="WP_069305387.1">
    <property type="nucleotide sequence ID" value="NZ_MCRJ01000001.1"/>
</dbReference>
<evidence type="ECO:0000256" key="9">
    <source>
        <dbReference type="ARBA" id="ARBA00022741"/>
    </source>
</evidence>
<dbReference type="InterPro" id="IPR036890">
    <property type="entry name" value="HATPase_C_sf"/>
</dbReference>
<evidence type="ECO:0000256" key="5">
    <source>
        <dbReference type="ARBA" id="ARBA00022519"/>
    </source>
</evidence>
<accession>A0A1E3H8G7</accession>
<evidence type="ECO:0000256" key="11">
    <source>
        <dbReference type="ARBA" id="ARBA00022840"/>
    </source>
</evidence>
<sequence length="615" mass="66692">MSLKKPLERIVFAVASVVLIAACAFVFKTVWRDDELAAFRDAGAHRLAFAASQIQNEIGRQDHIHRIIALDPDVKDVLKATPPRPGSYPLHRKLAMIGTEANTAAIYVVARNGMVISASDNTSATSVLGTSHLSRPYFLTAISQGSAAFFGIDPATGRTSYFLAEAVRETDGGNVIGLTVVKIDFSDLEASWEAVGEKIIVTDENGVVLLTGTPAWRYKTLAPLTSPLKAEIVYSDRYVDQRLDPLDIVTLDDTEPDRMVRIREPGGTSTYLVQHTRLFEHGWTVRRLTDVGPLQTTERDGAIIGGTLAALAVMLALYVGQRQRALSISRRAQARLQWAVELRTRELREANKTLHAEFTEQRRMEAQLRQIQGELLQAGKMAALGQMSAALAHEINQPLTAIATFTASARILDTRGDRTAVRANLDEIAGLTERMARITSNLKRFARKGQGDPAVPLHLRDAVDRVLILVGPQARSAGIAIESRIDADAEVIATPVLLEQVILNLLQNAMDALSGAPDPRIRIEAAARGEEAVLRIVDNGAGIAEDVLDRLFEPFFTTKPSGVGLGLGLSISHGIIESFGGRLTAANLAGGGAEMVIVLPRHVRRPTRAETLAHA</sequence>
<dbReference type="FunFam" id="1.10.287.130:FF:000049">
    <property type="entry name" value="C4-dicarboxylate transport sensor protein DctB"/>
    <property type="match status" value="1"/>
</dbReference>
<evidence type="ECO:0000256" key="3">
    <source>
        <dbReference type="ARBA" id="ARBA00012438"/>
    </source>
</evidence>
<dbReference type="EC" id="2.7.13.3" evidence="3"/>
<evidence type="ECO:0000256" key="15">
    <source>
        <dbReference type="ARBA" id="ARBA00059004"/>
    </source>
</evidence>
<dbReference type="SMART" id="SM00387">
    <property type="entry name" value="HATPase_c"/>
    <property type="match status" value="1"/>
</dbReference>
<comment type="catalytic activity">
    <reaction evidence="1">
        <text>ATP + protein L-histidine = ADP + protein N-phospho-L-histidine.</text>
        <dbReference type="EC" id="2.7.13.3"/>
    </reaction>
</comment>
<evidence type="ECO:0000313" key="20">
    <source>
        <dbReference type="Proteomes" id="UP000094622"/>
    </source>
</evidence>
<organism evidence="19 20">
    <name type="scientific">Methylobrevis pamukkalensis</name>
    <dbReference type="NCBI Taxonomy" id="1439726"/>
    <lineage>
        <taxon>Bacteria</taxon>
        <taxon>Pseudomonadati</taxon>
        <taxon>Pseudomonadota</taxon>
        <taxon>Alphaproteobacteria</taxon>
        <taxon>Hyphomicrobiales</taxon>
        <taxon>Pleomorphomonadaceae</taxon>
        <taxon>Methylobrevis</taxon>
    </lineage>
</organism>
<keyword evidence="12 17" id="KW-1133">Transmembrane helix</keyword>
<evidence type="ECO:0000256" key="7">
    <source>
        <dbReference type="ARBA" id="ARBA00022679"/>
    </source>
</evidence>
<dbReference type="InterPro" id="IPR003594">
    <property type="entry name" value="HATPase_dom"/>
</dbReference>
<evidence type="ECO:0000256" key="1">
    <source>
        <dbReference type="ARBA" id="ARBA00000085"/>
    </source>
</evidence>
<keyword evidence="11" id="KW-0067">ATP-binding</keyword>
<dbReference type="PANTHER" id="PTHR43065">
    <property type="entry name" value="SENSOR HISTIDINE KINASE"/>
    <property type="match status" value="1"/>
</dbReference>
<keyword evidence="10" id="KW-0418">Kinase</keyword>
<dbReference type="OrthoDB" id="7568856at2"/>
<evidence type="ECO:0000256" key="13">
    <source>
        <dbReference type="ARBA" id="ARBA00023012"/>
    </source>
</evidence>
<dbReference type="PRINTS" id="PR00344">
    <property type="entry name" value="BCTRLSENSOR"/>
</dbReference>
<protein>
    <recommendedName>
        <fullName evidence="16">C4-dicarboxylate transport sensor protein DctB</fullName>
        <ecNumber evidence="3">2.7.13.3</ecNumber>
    </recommendedName>
</protein>
<dbReference type="PIRSF" id="PIRSF036431">
    <property type="entry name" value="STHK_DctB"/>
    <property type="match status" value="1"/>
</dbReference>
<keyword evidence="9" id="KW-0547">Nucleotide-binding</keyword>
<dbReference type="SUPFAM" id="SSF103190">
    <property type="entry name" value="Sensory domain-like"/>
    <property type="match status" value="1"/>
</dbReference>
<dbReference type="SMART" id="SM00388">
    <property type="entry name" value="HisKA"/>
    <property type="match status" value="1"/>
</dbReference>
<dbReference type="PROSITE" id="PS50109">
    <property type="entry name" value="HIS_KIN"/>
    <property type="match status" value="1"/>
</dbReference>
<feature type="domain" description="Histidine kinase" evidence="18">
    <location>
        <begin position="390"/>
        <end position="603"/>
    </location>
</feature>
<dbReference type="GO" id="GO:0000155">
    <property type="term" value="F:phosphorelay sensor kinase activity"/>
    <property type="evidence" value="ECO:0007669"/>
    <property type="project" value="InterPro"/>
</dbReference>
<reference evidence="19 20" key="1">
    <citation type="submission" date="2016-07" db="EMBL/GenBank/DDBJ databases">
        <title>Draft Genome Sequence of Methylobrevis pamukkalensis PK2.</title>
        <authorList>
            <person name="Vasilenko O.V."/>
            <person name="Doronina N.V."/>
            <person name="Shmareva M.N."/>
            <person name="Tarlachkov S.V."/>
            <person name="Mustakhimov I."/>
            <person name="Trotsenko Y.A."/>
        </authorList>
    </citation>
    <scope>NUCLEOTIDE SEQUENCE [LARGE SCALE GENOMIC DNA]</scope>
    <source>
        <strain evidence="19 20">PK2</strain>
    </source>
</reference>
<dbReference type="SUPFAM" id="SSF47384">
    <property type="entry name" value="Homodimeric domain of signal transducing histidine kinase"/>
    <property type="match status" value="1"/>
</dbReference>
<evidence type="ECO:0000256" key="10">
    <source>
        <dbReference type="ARBA" id="ARBA00022777"/>
    </source>
</evidence>
<dbReference type="Pfam" id="PF00512">
    <property type="entry name" value="HisKA"/>
    <property type="match status" value="1"/>
</dbReference>
<dbReference type="InterPro" id="IPR003661">
    <property type="entry name" value="HisK_dim/P_dom"/>
</dbReference>
<evidence type="ECO:0000259" key="18">
    <source>
        <dbReference type="PROSITE" id="PS50109"/>
    </source>
</evidence>
<dbReference type="Proteomes" id="UP000094622">
    <property type="component" value="Unassembled WGS sequence"/>
</dbReference>
<keyword evidence="13" id="KW-0902">Two-component regulatory system</keyword>
<dbReference type="GO" id="GO:0005886">
    <property type="term" value="C:plasma membrane"/>
    <property type="evidence" value="ECO:0007669"/>
    <property type="project" value="UniProtKB-SubCell"/>
</dbReference>
<comment type="subcellular location">
    <subcellularLocation>
        <location evidence="2">Cell inner membrane</location>
        <topology evidence="2">Multi-pass membrane protein</topology>
    </subcellularLocation>
</comment>
<proteinExistence type="predicted"/>
<dbReference type="GO" id="GO:0005524">
    <property type="term" value="F:ATP binding"/>
    <property type="evidence" value="ECO:0007669"/>
    <property type="project" value="UniProtKB-KW"/>
</dbReference>
<keyword evidence="8 17" id="KW-0812">Transmembrane</keyword>
<evidence type="ECO:0000256" key="14">
    <source>
        <dbReference type="ARBA" id="ARBA00023136"/>
    </source>
</evidence>
<keyword evidence="7 19" id="KW-0808">Transferase</keyword>
<keyword evidence="5" id="KW-0997">Cell inner membrane</keyword>
<evidence type="ECO:0000313" key="19">
    <source>
        <dbReference type="EMBL" id="ODN72628.1"/>
    </source>
</evidence>
<keyword evidence="14 17" id="KW-0472">Membrane</keyword>
<evidence type="ECO:0000256" key="2">
    <source>
        <dbReference type="ARBA" id="ARBA00004429"/>
    </source>
</evidence>
<keyword evidence="4" id="KW-1003">Cell membrane</keyword>
<comment type="caution">
    <text evidence="19">The sequence shown here is derived from an EMBL/GenBank/DDBJ whole genome shotgun (WGS) entry which is preliminary data.</text>
</comment>
<dbReference type="InterPro" id="IPR005467">
    <property type="entry name" value="His_kinase_dom"/>
</dbReference>
<evidence type="ECO:0000256" key="17">
    <source>
        <dbReference type="SAM" id="Phobius"/>
    </source>
</evidence>
<dbReference type="Gene3D" id="3.30.450.20">
    <property type="entry name" value="PAS domain"/>
    <property type="match status" value="2"/>
</dbReference>
<evidence type="ECO:0000256" key="16">
    <source>
        <dbReference type="ARBA" id="ARBA00073143"/>
    </source>
</evidence>
<evidence type="ECO:0000256" key="6">
    <source>
        <dbReference type="ARBA" id="ARBA00022553"/>
    </source>
</evidence>
<dbReference type="CDD" id="cd00082">
    <property type="entry name" value="HisKA"/>
    <property type="match status" value="1"/>
</dbReference>
<dbReference type="InterPro" id="IPR017055">
    <property type="entry name" value="Sig_transdc_His_kinase_DctB"/>
</dbReference>
<keyword evidence="6" id="KW-0597">Phosphoprotein</keyword>
<gene>
    <name evidence="19" type="primary">dctB</name>
    <name evidence="19" type="ORF">A6302_00121</name>
</gene>
<dbReference type="Gene3D" id="1.10.287.130">
    <property type="match status" value="1"/>
</dbReference>
<dbReference type="Pfam" id="PF02518">
    <property type="entry name" value="HATPase_c"/>
    <property type="match status" value="1"/>
</dbReference>
<dbReference type="SUPFAM" id="SSF55874">
    <property type="entry name" value="ATPase domain of HSP90 chaperone/DNA topoisomerase II/histidine kinase"/>
    <property type="match status" value="1"/>
</dbReference>
<dbReference type="InterPro" id="IPR036097">
    <property type="entry name" value="HisK_dim/P_sf"/>
</dbReference>
<comment type="function">
    <text evidence="15">Member of the two-component regulatory system DctB/DctD involved in the transport of C4-dicarboxylates. DctB functions as a membrane-associated protein kinase that phosphorylates DctD in response to environmental signals.</text>
</comment>
<keyword evidence="20" id="KW-1185">Reference proteome</keyword>
<evidence type="ECO:0000256" key="4">
    <source>
        <dbReference type="ARBA" id="ARBA00022475"/>
    </source>
</evidence>
<feature type="transmembrane region" description="Helical" evidence="17">
    <location>
        <begin position="301"/>
        <end position="320"/>
    </location>
</feature>
<dbReference type="EMBL" id="MCRJ01000001">
    <property type="protein sequence ID" value="ODN72628.1"/>
    <property type="molecule type" value="Genomic_DNA"/>
</dbReference>
<name>A0A1E3H8G7_9HYPH</name>
<dbReference type="PROSITE" id="PS51257">
    <property type="entry name" value="PROKAR_LIPOPROTEIN"/>
    <property type="match status" value="1"/>
</dbReference>
<dbReference type="InterPro" id="IPR004358">
    <property type="entry name" value="Sig_transdc_His_kin-like_C"/>
</dbReference>
<dbReference type="PANTHER" id="PTHR43065:SF46">
    <property type="entry name" value="C4-DICARBOXYLATE TRANSPORT SENSOR PROTEIN DCTB"/>
    <property type="match status" value="1"/>
</dbReference>
<evidence type="ECO:0000256" key="8">
    <source>
        <dbReference type="ARBA" id="ARBA00022692"/>
    </source>
</evidence>
<dbReference type="InterPro" id="IPR029151">
    <property type="entry name" value="Sensor-like_sf"/>
</dbReference>
<dbReference type="Gene3D" id="3.30.565.10">
    <property type="entry name" value="Histidine kinase-like ATPase, C-terminal domain"/>
    <property type="match status" value="1"/>
</dbReference>
<dbReference type="AlphaFoldDB" id="A0A1E3H8G7"/>